<organism evidence="1 2">
    <name type="scientific">Robinsoniella peoriensis</name>
    <dbReference type="NCBI Taxonomy" id="180332"/>
    <lineage>
        <taxon>Bacteria</taxon>
        <taxon>Bacillati</taxon>
        <taxon>Bacillota</taxon>
        <taxon>Clostridia</taxon>
        <taxon>Lachnospirales</taxon>
        <taxon>Lachnospiraceae</taxon>
        <taxon>Robinsoniella</taxon>
    </lineage>
</organism>
<evidence type="ECO:0000313" key="2">
    <source>
        <dbReference type="Proteomes" id="UP000306509"/>
    </source>
</evidence>
<name>A0A4U8Q3P1_9FIRM</name>
<dbReference type="RefSeq" id="WP_044297560.1">
    <property type="nucleotide sequence ID" value="NZ_CABMJZ010000092.1"/>
</dbReference>
<dbReference type="EMBL" id="QGQD01000069">
    <property type="protein sequence ID" value="TLC99394.1"/>
    <property type="molecule type" value="Genomic_DNA"/>
</dbReference>
<accession>A0A4U8Q3P1</accession>
<sequence length="263" mass="29516" precursor="true">MKRLQTIKNLKRHVIAFSTMVILGVFMLGMTAMAAGTRQVSLSSGKTYIGNEADYNTSVYHKITIPRNGYIKVTGWGRSAYSVNRYSMGVLLCNSKKKPMEDYKTYLSSYSKPGFTGYYGVRKGTYYLKVEGEKLYNLSYSFSSVKEKSGSSQRKAVAIKRNKTVNGVLPAGENGSKTDWYKINLKNKQKITLWYGAKANDYINFRIAAADKNVFITGSSAIVKSGTNKYVTRDKFPKGTYYIKVTRSSNLKSTSGAYSIKWK</sequence>
<protein>
    <submittedName>
        <fullName evidence="1">Uncharacterized protein</fullName>
    </submittedName>
</protein>
<dbReference type="STRING" id="180332.GCA_000797495_05650"/>
<dbReference type="SUPFAM" id="SSF89260">
    <property type="entry name" value="Collagen-binding domain"/>
    <property type="match status" value="1"/>
</dbReference>
<dbReference type="OrthoDB" id="2049816at2"/>
<proteinExistence type="predicted"/>
<dbReference type="Proteomes" id="UP000306509">
    <property type="component" value="Unassembled WGS sequence"/>
</dbReference>
<evidence type="ECO:0000313" key="1">
    <source>
        <dbReference type="EMBL" id="TLC99394.1"/>
    </source>
</evidence>
<gene>
    <name evidence="1" type="ORF">DSM106044_03597</name>
</gene>
<keyword evidence="2" id="KW-1185">Reference proteome</keyword>
<reference evidence="1 2" key="1">
    <citation type="journal article" date="2019" name="Anaerobe">
        <title>Detection of Robinsoniella peoriensis in multiple bone samples of a trauma patient.</title>
        <authorList>
            <person name="Schrottner P."/>
            <person name="Hartwich K."/>
            <person name="Bunk B."/>
            <person name="Schober I."/>
            <person name="Helbig S."/>
            <person name="Rudolph W.W."/>
            <person name="Gunzer F."/>
        </authorList>
    </citation>
    <scope>NUCLEOTIDE SEQUENCE [LARGE SCALE GENOMIC DNA]</scope>
    <source>
        <strain evidence="1 2">DSM 106044</strain>
    </source>
</reference>
<dbReference type="Gene3D" id="2.60.120.380">
    <property type="match status" value="2"/>
</dbReference>
<comment type="caution">
    <text evidence="1">The sequence shown here is derived from an EMBL/GenBank/DDBJ whole genome shotgun (WGS) entry which is preliminary data.</text>
</comment>
<dbReference type="AlphaFoldDB" id="A0A4U8Q3P1"/>